<dbReference type="EMBL" id="AMSI01000012">
    <property type="protein sequence ID" value="EKF41208.1"/>
    <property type="molecule type" value="Genomic_DNA"/>
</dbReference>
<dbReference type="PATRIC" id="fig|1231190.3.peg.3512"/>
<name>K2N138_9HYPH</name>
<evidence type="ECO:0000313" key="4">
    <source>
        <dbReference type="Proteomes" id="UP000007374"/>
    </source>
</evidence>
<dbReference type="PROSITE" id="PS51257">
    <property type="entry name" value="PROKAR_LIPOPROTEIN"/>
    <property type="match status" value="1"/>
</dbReference>
<feature type="chain" id="PRO_5003861713" description="Lipoprotein" evidence="2">
    <location>
        <begin position="24"/>
        <end position="219"/>
    </location>
</feature>
<dbReference type="Proteomes" id="UP000007374">
    <property type="component" value="Unassembled WGS sequence"/>
</dbReference>
<accession>K2N138</accession>
<reference evidence="3 4" key="1">
    <citation type="journal article" date="2012" name="J. Bacteriol.">
        <title>Genome Sequence of Nitratireductor indicus Type Strain C115.</title>
        <authorList>
            <person name="Lai Q."/>
            <person name="Li G."/>
            <person name="Yu Z."/>
            <person name="Shao Z."/>
        </authorList>
    </citation>
    <scope>NUCLEOTIDE SEQUENCE [LARGE SCALE GENOMIC DNA]</scope>
    <source>
        <strain evidence="3 4">C115</strain>
    </source>
</reference>
<feature type="region of interest" description="Disordered" evidence="1">
    <location>
        <begin position="154"/>
        <end position="219"/>
    </location>
</feature>
<evidence type="ECO:0000313" key="3">
    <source>
        <dbReference type="EMBL" id="EKF41208.1"/>
    </source>
</evidence>
<protein>
    <recommendedName>
        <fullName evidence="5">Lipoprotein</fullName>
    </recommendedName>
</protein>
<keyword evidence="2" id="KW-0732">Signal</keyword>
<feature type="signal peptide" evidence="2">
    <location>
        <begin position="1"/>
        <end position="23"/>
    </location>
</feature>
<dbReference type="RefSeq" id="WP_009451598.1">
    <property type="nucleotide sequence ID" value="NZ_AMSI01000012.1"/>
</dbReference>
<dbReference type="OrthoDB" id="7835439at2"/>
<gene>
    <name evidence="3" type="ORF">NA8A_16983</name>
</gene>
<evidence type="ECO:0000256" key="2">
    <source>
        <dbReference type="SAM" id="SignalP"/>
    </source>
</evidence>
<dbReference type="AlphaFoldDB" id="K2N138"/>
<dbReference type="STRING" id="721133.SAMN05216176_108170"/>
<sequence length="219" mass="23594">MESSAPRRAARLVAASGVLSVSAALLSGCLGAPTYGTGKAADQQLLEDVTGVLSIGPKNKERIEYKPRAGLVMPASTEVLPPPQQEVAASGNPAWPESPEQRLARIRAEATENQDNPLYRSSVVRDIGVNARKDDGTIDPAMAKAQREEVMKRRAEATQLNPTSRRYLSEPPVDYRRPADSAPVGELGVDEVKKQREAKRAAQKGGGGFDLGRLWPWGK</sequence>
<evidence type="ECO:0008006" key="5">
    <source>
        <dbReference type="Google" id="ProtNLM"/>
    </source>
</evidence>
<keyword evidence="4" id="KW-1185">Reference proteome</keyword>
<comment type="caution">
    <text evidence="3">The sequence shown here is derived from an EMBL/GenBank/DDBJ whole genome shotgun (WGS) entry which is preliminary data.</text>
</comment>
<feature type="compositionally biased region" description="Basic and acidic residues" evidence="1">
    <location>
        <begin position="190"/>
        <end position="200"/>
    </location>
</feature>
<dbReference type="eggNOG" id="ENOG5031PVX">
    <property type="taxonomic scope" value="Bacteria"/>
</dbReference>
<evidence type="ECO:0000256" key="1">
    <source>
        <dbReference type="SAM" id="MobiDB-lite"/>
    </source>
</evidence>
<proteinExistence type="predicted"/>
<organism evidence="3 4">
    <name type="scientific">Nitratireductor indicus C115</name>
    <dbReference type="NCBI Taxonomy" id="1231190"/>
    <lineage>
        <taxon>Bacteria</taxon>
        <taxon>Pseudomonadati</taxon>
        <taxon>Pseudomonadota</taxon>
        <taxon>Alphaproteobacteria</taxon>
        <taxon>Hyphomicrobiales</taxon>
        <taxon>Phyllobacteriaceae</taxon>
        <taxon>Nitratireductor</taxon>
    </lineage>
</organism>